<gene>
    <name evidence="1" type="ORF">F5148DRAFT_1280729</name>
</gene>
<reference evidence="1" key="1">
    <citation type="submission" date="2021-03" db="EMBL/GenBank/DDBJ databases">
        <title>Evolutionary priming and transition to the ectomycorrhizal habit in an iconic lineage of mushroom-forming fungi: is preadaptation a requirement?</title>
        <authorList>
            <consortium name="DOE Joint Genome Institute"/>
            <person name="Looney B.P."/>
            <person name="Miyauchi S."/>
            <person name="Morin E."/>
            <person name="Drula E."/>
            <person name="Courty P.E."/>
            <person name="Chicoki N."/>
            <person name="Fauchery L."/>
            <person name="Kohler A."/>
            <person name="Kuo A."/>
            <person name="LaButti K."/>
            <person name="Pangilinan J."/>
            <person name="Lipzen A."/>
            <person name="Riley R."/>
            <person name="Andreopoulos W."/>
            <person name="He G."/>
            <person name="Johnson J."/>
            <person name="Barry K.W."/>
            <person name="Grigoriev I.V."/>
            <person name="Nagy L."/>
            <person name="Hibbett D."/>
            <person name="Henrissat B."/>
            <person name="Matheny P.B."/>
            <person name="Labbe J."/>
            <person name="Martin A.F."/>
        </authorList>
    </citation>
    <scope>NUCLEOTIDE SEQUENCE</scope>
    <source>
        <strain evidence="1">BPL698</strain>
    </source>
</reference>
<dbReference type="Proteomes" id="UP001207468">
    <property type="component" value="Unassembled WGS sequence"/>
</dbReference>
<keyword evidence="2" id="KW-1185">Reference proteome</keyword>
<dbReference type="EMBL" id="JAGFNK010000021">
    <property type="protein sequence ID" value="KAI9511448.1"/>
    <property type="molecule type" value="Genomic_DNA"/>
</dbReference>
<name>A0ACC0UIR9_9AGAM</name>
<proteinExistence type="predicted"/>
<accession>A0ACC0UIR9</accession>
<protein>
    <submittedName>
        <fullName evidence="1">Uncharacterized protein</fullName>
    </submittedName>
</protein>
<evidence type="ECO:0000313" key="1">
    <source>
        <dbReference type="EMBL" id="KAI9511448.1"/>
    </source>
</evidence>
<evidence type="ECO:0000313" key="2">
    <source>
        <dbReference type="Proteomes" id="UP001207468"/>
    </source>
</evidence>
<sequence>MKILPKHKNHTIPTVTEDVNKYCFIMAPTLSAYKCAIEVKQASDEAAKQHQASLSVASDLPIPTSTPSSPPVMDAQEISSDSDHESQQTCRKKSQVHTAVTDDENPASTKEVPQPMSSLPIETVQGALNHHYNEQASLQCARSAY</sequence>
<comment type="caution">
    <text evidence="1">The sequence shown here is derived from an EMBL/GenBank/DDBJ whole genome shotgun (WGS) entry which is preliminary data.</text>
</comment>
<organism evidence="1 2">
    <name type="scientific">Russula earlei</name>
    <dbReference type="NCBI Taxonomy" id="71964"/>
    <lineage>
        <taxon>Eukaryota</taxon>
        <taxon>Fungi</taxon>
        <taxon>Dikarya</taxon>
        <taxon>Basidiomycota</taxon>
        <taxon>Agaricomycotina</taxon>
        <taxon>Agaricomycetes</taxon>
        <taxon>Russulales</taxon>
        <taxon>Russulaceae</taxon>
        <taxon>Russula</taxon>
    </lineage>
</organism>